<comment type="caution">
    <text evidence="2">The sequence shown here is derived from an EMBL/GenBank/DDBJ whole genome shotgun (WGS) entry which is preliminary data.</text>
</comment>
<protein>
    <submittedName>
        <fullName evidence="2">Uncharacterized protein</fullName>
    </submittedName>
</protein>
<proteinExistence type="predicted"/>
<dbReference type="EMBL" id="JAFREP010000019">
    <property type="protein sequence ID" value="MBO1320787.1"/>
    <property type="molecule type" value="Genomic_DNA"/>
</dbReference>
<keyword evidence="3" id="KW-1185">Reference proteome</keyword>
<gene>
    <name evidence="2" type="ORF">J3U88_20075</name>
</gene>
<organism evidence="2 3">
    <name type="scientific">Acanthopleuribacter pedis</name>
    <dbReference type="NCBI Taxonomy" id="442870"/>
    <lineage>
        <taxon>Bacteria</taxon>
        <taxon>Pseudomonadati</taxon>
        <taxon>Acidobacteriota</taxon>
        <taxon>Holophagae</taxon>
        <taxon>Acanthopleuribacterales</taxon>
        <taxon>Acanthopleuribacteraceae</taxon>
        <taxon>Acanthopleuribacter</taxon>
    </lineage>
</organism>
<dbReference type="AlphaFoldDB" id="A0A8J7QAD8"/>
<sequence>MGKDRKSAKKRLAKKKAAPKPKRTALDKARSAMNKLRRLETAEPGQHRLALLESRVAYSNALIDAGIEHEGMSELQALIQDYRPLAEEQPQPHRELLVGFLNKLHHYHLRYSGWQGSEVFQEQAYALLYTMLEEDPVRSFPLFREVQLELGMTWLGEELEPEWAALKQKNAALLAPLAKQFPEIAEGRVMLLFDETEAWEFAHYWEGIRDVLLETLAFLESDTDIEPGRRAVLTGSAYRRLAECLHSLEDEGAFDTAKKAVALLREVDAKIAGREEELAQALAVHDRMVREQAAAPKAAAFGKQLERYMDKIEGQPLTDDFHLVNQMNTYAAMLEEAGEIPDMDGTYQRASLMVTGAMGHFKRMDGTPMNMMQLLAGGRKA</sequence>
<name>A0A8J7QAD8_9BACT</name>
<dbReference type="RefSeq" id="WP_207860739.1">
    <property type="nucleotide sequence ID" value="NZ_JAFREP010000019.1"/>
</dbReference>
<evidence type="ECO:0000313" key="2">
    <source>
        <dbReference type="EMBL" id="MBO1320787.1"/>
    </source>
</evidence>
<dbReference type="Proteomes" id="UP000664417">
    <property type="component" value="Unassembled WGS sequence"/>
</dbReference>
<accession>A0A8J7QAD8</accession>
<evidence type="ECO:0000313" key="3">
    <source>
        <dbReference type="Proteomes" id="UP000664417"/>
    </source>
</evidence>
<feature type="region of interest" description="Disordered" evidence="1">
    <location>
        <begin position="1"/>
        <end position="29"/>
    </location>
</feature>
<evidence type="ECO:0000256" key="1">
    <source>
        <dbReference type="SAM" id="MobiDB-lite"/>
    </source>
</evidence>
<reference evidence="2" key="1">
    <citation type="submission" date="2021-03" db="EMBL/GenBank/DDBJ databases">
        <authorList>
            <person name="Wang G."/>
        </authorList>
    </citation>
    <scope>NUCLEOTIDE SEQUENCE</scope>
    <source>
        <strain evidence="2">KCTC 12899</strain>
    </source>
</reference>
<feature type="compositionally biased region" description="Basic residues" evidence="1">
    <location>
        <begin position="1"/>
        <end position="23"/>
    </location>
</feature>